<dbReference type="EMBL" id="NJEU01000615">
    <property type="protein sequence ID" value="PHH72084.1"/>
    <property type="molecule type" value="Genomic_DNA"/>
</dbReference>
<dbReference type="Proteomes" id="UP000224854">
    <property type="component" value="Unassembled WGS sequence"/>
</dbReference>
<evidence type="ECO:0000313" key="1">
    <source>
        <dbReference type="EMBL" id="PHH72084.1"/>
    </source>
</evidence>
<protein>
    <submittedName>
        <fullName evidence="1">Uncharacterized protein</fullName>
    </submittedName>
</protein>
<dbReference type="AlphaFoldDB" id="A0A2C5YYG1"/>
<comment type="caution">
    <text evidence="1">The sequence shown here is derived from an EMBL/GenBank/DDBJ whole genome shotgun (WGS) entry which is preliminary data.</text>
</comment>
<proteinExistence type="predicted"/>
<evidence type="ECO:0000313" key="2">
    <source>
        <dbReference type="Proteomes" id="UP000224854"/>
    </source>
</evidence>
<reference evidence="1 2" key="1">
    <citation type="submission" date="2017-06" db="EMBL/GenBank/DDBJ databases">
        <title>Ant-infecting Ophiocordyceps genomes reveal a high diversity of potential behavioral manipulation genes and a possible major role for enterotoxins.</title>
        <authorList>
            <person name="De Bekker C."/>
            <person name="Evans H.C."/>
            <person name="Brachmann A."/>
            <person name="Hughes D.P."/>
        </authorList>
    </citation>
    <scope>NUCLEOTIDE SEQUENCE [LARGE SCALE GENOMIC DNA]</scope>
    <source>
        <strain evidence="1 2">1348a</strain>
    </source>
</reference>
<gene>
    <name evidence="1" type="ORF">CDD82_6184</name>
</gene>
<accession>A0A2C5YYG1</accession>
<sequence length="268" mass="30250">MASSQQKDMVLSAFNGTSAQNRRLIVQFQAWSKGPRISLGPRCIGGPDHLNPQEVFEIFHIVEASLLAHGVERIKPEHVEEFLKDVFADKWHTSAPMPKAKMLVFDKYPFPDKPLNVFGDDFVAHKAGDATVNYVWHLHIGSHLSDYSITLAYLNHHDVPVSERFLAVWKASVTTKVSLKRVIRLAVNMIDAEVQAYNRTQAVKYGHEFLRRCAEGNCDRRPEGYAFINTSDYLAQEAPEFWAASVEEIEAPALWGNKGLEPIDTDMS</sequence>
<name>A0A2C5YYG1_9HYPO</name>
<organism evidence="1 2">
    <name type="scientific">Ophiocordyceps australis</name>
    <dbReference type="NCBI Taxonomy" id="1399860"/>
    <lineage>
        <taxon>Eukaryota</taxon>
        <taxon>Fungi</taxon>
        <taxon>Dikarya</taxon>
        <taxon>Ascomycota</taxon>
        <taxon>Pezizomycotina</taxon>
        <taxon>Sordariomycetes</taxon>
        <taxon>Hypocreomycetidae</taxon>
        <taxon>Hypocreales</taxon>
        <taxon>Ophiocordycipitaceae</taxon>
        <taxon>Ophiocordyceps</taxon>
    </lineage>
</organism>
<keyword evidence="2" id="KW-1185">Reference proteome</keyword>